<name>A0A7K9HCJ2_9PICI</name>
<feature type="domain" description="Ig-like" evidence="4">
    <location>
        <begin position="1"/>
        <end position="92"/>
    </location>
</feature>
<dbReference type="InterPro" id="IPR013098">
    <property type="entry name" value="Ig_I-set"/>
</dbReference>
<evidence type="ECO:0000313" key="6">
    <source>
        <dbReference type="Proteomes" id="UP000534107"/>
    </source>
</evidence>
<dbReference type="GO" id="GO:0005769">
    <property type="term" value="C:early endosome"/>
    <property type="evidence" value="ECO:0007669"/>
    <property type="project" value="TreeGrafter"/>
</dbReference>
<accession>A0A7K9HCJ2</accession>
<comment type="caution">
    <text evidence="5">The sequence shown here is derived from an EMBL/GenBank/DDBJ whole genome shotgun (WGS) entry which is preliminary data.</text>
</comment>
<organism evidence="5 6">
    <name type="scientific">Bucco capensis</name>
    <name type="common">collared puffbird</name>
    <dbReference type="NCBI Taxonomy" id="135168"/>
    <lineage>
        <taxon>Eukaryota</taxon>
        <taxon>Metazoa</taxon>
        <taxon>Chordata</taxon>
        <taxon>Craniata</taxon>
        <taxon>Vertebrata</taxon>
        <taxon>Euteleostomi</taxon>
        <taxon>Archelosauria</taxon>
        <taxon>Archosauria</taxon>
        <taxon>Dinosauria</taxon>
        <taxon>Saurischia</taxon>
        <taxon>Theropoda</taxon>
        <taxon>Coelurosauria</taxon>
        <taxon>Aves</taxon>
        <taxon>Neognathae</taxon>
        <taxon>Neoaves</taxon>
        <taxon>Telluraves</taxon>
        <taxon>Coraciimorphae</taxon>
        <taxon>Piciformes</taxon>
        <taxon>Bucconidae</taxon>
        <taxon>Bucco</taxon>
    </lineage>
</organism>
<evidence type="ECO:0000256" key="2">
    <source>
        <dbReference type="ARBA" id="ARBA00023136"/>
    </source>
</evidence>
<dbReference type="PANTHER" id="PTHR47243">
    <property type="entry name" value="SIALOADHESIN"/>
    <property type="match status" value="1"/>
</dbReference>
<dbReference type="PROSITE" id="PS50835">
    <property type="entry name" value="IG_LIKE"/>
    <property type="match status" value="6"/>
</dbReference>
<keyword evidence="6" id="KW-1185">Reference proteome</keyword>
<dbReference type="Proteomes" id="UP000534107">
    <property type="component" value="Unassembled WGS sequence"/>
</dbReference>
<feature type="domain" description="Ig-like" evidence="4">
    <location>
        <begin position="273"/>
        <end position="365"/>
    </location>
</feature>
<feature type="domain" description="Ig-like" evidence="4">
    <location>
        <begin position="454"/>
        <end position="551"/>
    </location>
</feature>
<dbReference type="CDD" id="cd00096">
    <property type="entry name" value="Ig"/>
    <property type="match status" value="1"/>
</dbReference>
<dbReference type="FunFam" id="2.60.40.10:FF:000921">
    <property type="entry name" value="sialoadhesin isoform X1"/>
    <property type="match status" value="1"/>
</dbReference>
<dbReference type="GO" id="GO:0075512">
    <property type="term" value="P:clathrin-dependent endocytosis of virus by host cell"/>
    <property type="evidence" value="ECO:0007669"/>
    <property type="project" value="TreeGrafter"/>
</dbReference>
<dbReference type="GO" id="GO:0005770">
    <property type="term" value="C:late endosome"/>
    <property type="evidence" value="ECO:0007669"/>
    <property type="project" value="TreeGrafter"/>
</dbReference>
<feature type="domain" description="Ig-like" evidence="4">
    <location>
        <begin position="97"/>
        <end position="178"/>
    </location>
</feature>
<dbReference type="GO" id="GO:0046790">
    <property type="term" value="F:virion binding"/>
    <property type="evidence" value="ECO:0007669"/>
    <property type="project" value="TreeGrafter"/>
</dbReference>
<dbReference type="InterPro" id="IPR013162">
    <property type="entry name" value="CD80_C2-set"/>
</dbReference>
<dbReference type="EMBL" id="VWZO01004082">
    <property type="protein sequence ID" value="NXH11591.1"/>
    <property type="molecule type" value="Genomic_DNA"/>
</dbReference>
<dbReference type="Pfam" id="PF13927">
    <property type="entry name" value="Ig_3"/>
    <property type="match status" value="1"/>
</dbReference>
<dbReference type="InterPro" id="IPR013783">
    <property type="entry name" value="Ig-like_fold"/>
</dbReference>
<evidence type="ECO:0000259" key="4">
    <source>
        <dbReference type="PROSITE" id="PS50835"/>
    </source>
</evidence>
<feature type="non-terminal residue" evidence="5">
    <location>
        <position position="1"/>
    </location>
</feature>
<dbReference type="InterPro" id="IPR036179">
    <property type="entry name" value="Ig-like_dom_sf"/>
</dbReference>
<dbReference type="GO" id="GO:0005886">
    <property type="term" value="C:plasma membrane"/>
    <property type="evidence" value="ECO:0007669"/>
    <property type="project" value="TreeGrafter"/>
</dbReference>
<evidence type="ECO:0000256" key="1">
    <source>
        <dbReference type="ARBA" id="ARBA00004167"/>
    </source>
</evidence>
<dbReference type="AlphaFoldDB" id="A0A7K9HCJ2"/>
<dbReference type="PANTHER" id="PTHR47243:SF1">
    <property type="entry name" value="SIALOADHESIN"/>
    <property type="match status" value="1"/>
</dbReference>
<sequence length="552" mass="60402">PSIASSEMQTEGQASTLECSTPYVCPLGDVILRWEGYNPQVSTVSSRVQLDTSGVDHHLTLTTSFSWKDHSKKLLCEISYGSRKATGEVALRVRHAPKDIQVSVTPSSQNIRVGDTVSLTCEVSSSYPPISTYHWYKDGMAVGTERILTLRDVHREDYGQYHCEAQNAIGTSTALAVTLYIFSAEISVSPAAEVQEGTAITLSCNVPGREGQDVNYTWYKNSVWLKEGSAHILLFHHVASSDSGYYSCKATNNWGSDTSQPISLSVTYPPRTPSVKIFQEMQGGRLAIISCVVDSHPPATMAIYRGDTLLAATGLQVAPRQRFGVTASRNALRLEIHGVGPRDSGDYRCTATNAYGNSSATKVFIARATELLIQPSAEVQEGAAVTLTCLGDQHEAEETIYTWYRNSKRLQESLTPTLRFPNIRGEDAGVFQCKVQSSNGSDMSAAVPLRVLFPPRQPVMKSFLETQDEHLGIIHCTVESDPEANLTLWRGEEVIACTWGCPTAPNPRVHITLSYNSLKVEIKEVVLEDEGTYVCWAGNSQGNASTAMDFRA</sequence>
<feature type="domain" description="Ig-like" evidence="4">
    <location>
        <begin position="366"/>
        <end position="448"/>
    </location>
</feature>
<dbReference type="Gene3D" id="2.60.40.10">
    <property type="entry name" value="Immunoglobulins"/>
    <property type="match status" value="6"/>
</dbReference>
<feature type="domain" description="Ig-like" evidence="4">
    <location>
        <begin position="184"/>
        <end position="267"/>
    </location>
</feature>
<dbReference type="SUPFAM" id="SSF48726">
    <property type="entry name" value="Immunoglobulin"/>
    <property type="match status" value="6"/>
</dbReference>
<feature type="non-terminal residue" evidence="5">
    <location>
        <position position="552"/>
    </location>
</feature>
<dbReference type="SMART" id="SM00408">
    <property type="entry name" value="IGc2"/>
    <property type="match status" value="5"/>
</dbReference>
<dbReference type="Pfam" id="PF08205">
    <property type="entry name" value="C2-set_2"/>
    <property type="match status" value="1"/>
</dbReference>
<protein>
    <submittedName>
        <fullName evidence="5">SN protein</fullName>
    </submittedName>
</protein>
<dbReference type="Pfam" id="PF07679">
    <property type="entry name" value="I-set"/>
    <property type="match status" value="1"/>
</dbReference>
<dbReference type="InterPro" id="IPR003599">
    <property type="entry name" value="Ig_sub"/>
</dbReference>
<evidence type="ECO:0000256" key="3">
    <source>
        <dbReference type="ARBA" id="ARBA00023157"/>
    </source>
</evidence>
<reference evidence="5 6" key="1">
    <citation type="submission" date="2019-09" db="EMBL/GenBank/DDBJ databases">
        <title>Bird 10,000 Genomes (B10K) Project - Family phase.</title>
        <authorList>
            <person name="Zhang G."/>
        </authorList>
    </citation>
    <scope>NUCLEOTIDE SEQUENCE [LARGE SCALE GENOMIC DNA]</scope>
    <source>
        <strain evidence="5">B10K-DU-001-16</strain>
        <tissue evidence="5">Muscle</tissue>
    </source>
</reference>
<keyword evidence="2" id="KW-0472">Membrane</keyword>
<comment type="subcellular location">
    <subcellularLocation>
        <location evidence="1">Membrane</location>
        <topology evidence="1">Single-pass membrane protein</topology>
    </subcellularLocation>
</comment>
<dbReference type="SMART" id="SM00409">
    <property type="entry name" value="IG"/>
    <property type="match status" value="5"/>
</dbReference>
<evidence type="ECO:0000313" key="5">
    <source>
        <dbReference type="EMBL" id="NXH11591.1"/>
    </source>
</evidence>
<keyword evidence="3" id="KW-1015">Disulfide bond</keyword>
<dbReference type="OrthoDB" id="10039395at2759"/>
<dbReference type="InterPro" id="IPR007110">
    <property type="entry name" value="Ig-like_dom"/>
</dbReference>
<gene>
    <name evidence="5" type="primary">Siglec1</name>
    <name evidence="5" type="ORF">BUCCAP_R01284</name>
</gene>
<dbReference type="InterPro" id="IPR003598">
    <property type="entry name" value="Ig_sub2"/>
</dbReference>
<dbReference type="Pfam" id="PF13895">
    <property type="entry name" value="Ig_2"/>
    <property type="match status" value="2"/>
</dbReference>
<proteinExistence type="predicted"/>